<evidence type="ECO:0000313" key="2">
    <source>
        <dbReference type="Proteomes" id="UP000319852"/>
    </source>
</evidence>
<dbReference type="OrthoDB" id="264947at2"/>
<evidence type="ECO:0000313" key="1">
    <source>
        <dbReference type="EMBL" id="QDT00433.1"/>
    </source>
</evidence>
<gene>
    <name evidence="1" type="ORF">HG15A2_37710</name>
</gene>
<dbReference type="InterPro" id="IPR029058">
    <property type="entry name" value="AB_hydrolase_fold"/>
</dbReference>
<dbReference type="PROSITE" id="PS51257">
    <property type="entry name" value="PROKAR_LIPOPROTEIN"/>
    <property type="match status" value="1"/>
</dbReference>
<name>A0A517MZX8_9BACT</name>
<protein>
    <submittedName>
        <fullName evidence="1">Uncharacterized protein</fullName>
    </submittedName>
</protein>
<accession>A0A517MZX8</accession>
<keyword evidence="2" id="KW-1185">Reference proteome</keyword>
<dbReference type="KEGG" id="amob:HG15A2_37710"/>
<dbReference type="RefSeq" id="WP_145061937.1">
    <property type="nucleotide sequence ID" value="NZ_CP036263.1"/>
</dbReference>
<reference evidence="1 2" key="1">
    <citation type="submission" date="2019-02" db="EMBL/GenBank/DDBJ databases">
        <title>Deep-cultivation of Planctomycetes and their phenomic and genomic characterization uncovers novel biology.</title>
        <authorList>
            <person name="Wiegand S."/>
            <person name="Jogler M."/>
            <person name="Boedeker C."/>
            <person name="Pinto D."/>
            <person name="Vollmers J."/>
            <person name="Rivas-Marin E."/>
            <person name="Kohn T."/>
            <person name="Peeters S.H."/>
            <person name="Heuer A."/>
            <person name="Rast P."/>
            <person name="Oberbeckmann S."/>
            <person name="Bunk B."/>
            <person name="Jeske O."/>
            <person name="Meyerdierks A."/>
            <person name="Storesund J.E."/>
            <person name="Kallscheuer N."/>
            <person name="Luecker S."/>
            <person name="Lage O.M."/>
            <person name="Pohl T."/>
            <person name="Merkel B.J."/>
            <person name="Hornburger P."/>
            <person name="Mueller R.-W."/>
            <person name="Bruemmer F."/>
            <person name="Labrenz M."/>
            <person name="Spormann A.M."/>
            <person name="Op den Camp H."/>
            <person name="Overmann J."/>
            <person name="Amann R."/>
            <person name="Jetten M.S.M."/>
            <person name="Mascher T."/>
            <person name="Medema M.H."/>
            <person name="Devos D.P."/>
            <person name="Kaster A.-K."/>
            <person name="Ovreas L."/>
            <person name="Rohde M."/>
            <person name="Galperin M.Y."/>
            <person name="Jogler C."/>
        </authorList>
    </citation>
    <scope>NUCLEOTIDE SEQUENCE [LARGE SCALE GENOMIC DNA]</scope>
    <source>
        <strain evidence="1 2">HG15A2</strain>
    </source>
</reference>
<proteinExistence type="predicted"/>
<dbReference type="AlphaFoldDB" id="A0A517MZX8"/>
<dbReference type="SUPFAM" id="SSF53474">
    <property type="entry name" value="alpha/beta-Hydrolases"/>
    <property type="match status" value="1"/>
</dbReference>
<dbReference type="EMBL" id="CP036263">
    <property type="protein sequence ID" value="QDT00433.1"/>
    <property type="molecule type" value="Genomic_DNA"/>
</dbReference>
<organism evidence="1 2">
    <name type="scientific">Adhaeretor mobilis</name>
    <dbReference type="NCBI Taxonomy" id="1930276"/>
    <lineage>
        <taxon>Bacteria</taxon>
        <taxon>Pseudomonadati</taxon>
        <taxon>Planctomycetota</taxon>
        <taxon>Planctomycetia</taxon>
        <taxon>Pirellulales</taxon>
        <taxon>Lacipirellulaceae</taxon>
        <taxon>Adhaeretor</taxon>
    </lineage>
</organism>
<dbReference type="Gene3D" id="3.40.50.1820">
    <property type="entry name" value="alpha/beta hydrolase"/>
    <property type="match status" value="1"/>
</dbReference>
<dbReference type="Proteomes" id="UP000319852">
    <property type="component" value="Chromosome"/>
</dbReference>
<sequence length="307" mass="33934">MSRNRFSLFLLLICCLLGSGCRLDTPVLQRGGNGRMGVLLNYSCGAHPCDAIDPAKPTIVFTHGWNPLPKRIRTTFAQSSARELRCRCGDSYNLLSWDWNGVKVRPFNNEPERIGRCQGQMLASALRARGVNPRQTQIVGHSLGTVAATQAAVCLRDLGPMAQLTLLDPPKNYHELIFCKLGATRHACKVENYWAPGCSGFGAVANYRGVMNYRVDGPTPMRGVPDLSSSNHVHVMLWYYETIRSPNKQCGFQNSDLRCYCGRTMRQPEEVAAETDLENIDLNEALPNAEVPPSVYTAAASDGSRNR</sequence>